<keyword evidence="1" id="KW-1133">Transmembrane helix</keyword>
<reference evidence="2 3" key="1">
    <citation type="journal article" date="2021" name="Int. J. Syst. Evol. Microbiol.">
        <title>Clostridium zeae sp. nov., isolated from corn silage.</title>
        <authorList>
            <person name="Kobayashi H."/>
            <person name="Tanizawa Y."/>
            <person name="Yagura M."/>
            <person name="Sakamoto M."/>
            <person name="Ohkuma M."/>
            <person name="Tohno M."/>
        </authorList>
    </citation>
    <scope>NUCLEOTIDE SEQUENCE [LARGE SCALE GENOMIC DNA]</scope>
    <source>
        <strain evidence="2 3">CSC2</strain>
    </source>
</reference>
<evidence type="ECO:0000256" key="1">
    <source>
        <dbReference type="SAM" id="Phobius"/>
    </source>
</evidence>
<evidence type="ECO:0008006" key="4">
    <source>
        <dbReference type="Google" id="ProtNLM"/>
    </source>
</evidence>
<dbReference type="EMBL" id="BMBA01000001">
    <property type="protein sequence ID" value="GFZ29916.1"/>
    <property type="molecule type" value="Genomic_DNA"/>
</dbReference>
<dbReference type="Proteomes" id="UP000663802">
    <property type="component" value="Unassembled WGS sequence"/>
</dbReference>
<comment type="caution">
    <text evidence="2">The sequence shown here is derived from an EMBL/GenBank/DDBJ whole genome shotgun (WGS) entry which is preliminary data.</text>
</comment>
<organism evidence="2 3">
    <name type="scientific">Clostridium zeae</name>
    <dbReference type="NCBI Taxonomy" id="2759022"/>
    <lineage>
        <taxon>Bacteria</taxon>
        <taxon>Bacillati</taxon>
        <taxon>Bacillota</taxon>
        <taxon>Clostridia</taxon>
        <taxon>Eubacteriales</taxon>
        <taxon>Clostridiaceae</taxon>
        <taxon>Clostridium</taxon>
    </lineage>
</organism>
<accession>A0ABQ1E5B0</accession>
<feature type="transmembrane region" description="Helical" evidence="1">
    <location>
        <begin position="176"/>
        <end position="203"/>
    </location>
</feature>
<keyword evidence="3" id="KW-1185">Reference proteome</keyword>
<dbReference type="RefSeq" id="WP_206867916.1">
    <property type="nucleotide sequence ID" value="NZ_BMBA01000001.1"/>
</dbReference>
<dbReference type="InterPro" id="IPR021359">
    <property type="entry name" value="DUF2812"/>
</dbReference>
<proteinExistence type="predicted"/>
<feature type="transmembrane region" description="Helical" evidence="1">
    <location>
        <begin position="144"/>
        <end position="164"/>
    </location>
</feature>
<evidence type="ECO:0000313" key="2">
    <source>
        <dbReference type="EMBL" id="GFZ29916.1"/>
    </source>
</evidence>
<name>A0ABQ1E5B0_9CLOT</name>
<dbReference type="Pfam" id="PF11193">
    <property type="entry name" value="DUF2812"/>
    <property type="match status" value="1"/>
</dbReference>
<protein>
    <recommendedName>
        <fullName evidence="4">DUF2812 domain-containing protein</fullName>
    </recommendedName>
</protein>
<evidence type="ECO:0000313" key="3">
    <source>
        <dbReference type="Proteomes" id="UP000663802"/>
    </source>
</evidence>
<gene>
    <name evidence="2" type="ORF">CSC2_04420</name>
</gene>
<keyword evidence="1" id="KW-0812">Transmembrane</keyword>
<keyword evidence="1" id="KW-0472">Membrane</keyword>
<sequence>MSENGEDQRNTCYIKVINGNKGPNELIKIKKNRFFIYYPSKVEKWIEEMEEKGFLLNEINRRGNIFSFTRGEKRKAKCFVDLPDIIDKDYFRTYIKLGWKPIYNTRMLGGKMVLWMKSENQGDVCSEVDFLNSNKRLTKNMLKVITSNLVNFLIALYFFVNMLATVCKSPYLVDMFYIGLNTFSALLAFSAFCFLHGSIAYFVKLKSL</sequence>